<dbReference type="Proteomes" id="UP001303473">
    <property type="component" value="Unassembled WGS sequence"/>
</dbReference>
<organism evidence="2 3">
    <name type="scientific">Diplogelasinospora grovesii</name>
    <dbReference type="NCBI Taxonomy" id="303347"/>
    <lineage>
        <taxon>Eukaryota</taxon>
        <taxon>Fungi</taxon>
        <taxon>Dikarya</taxon>
        <taxon>Ascomycota</taxon>
        <taxon>Pezizomycotina</taxon>
        <taxon>Sordariomycetes</taxon>
        <taxon>Sordariomycetidae</taxon>
        <taxon>Sordariales</taxon>
        <taxon>Diplogelasinosporaceae</taxon>
        <taxon>Diplogelasinospora</taxon>
    </lineage>
</organism>
<name>A0AAN6N444_9PEZI</name>
<evidence type="ECO:0000313" key="3">
    <source>
        <dbReference type="Proteomes" id="UP001303473"/>
    </source>
</evidence>
<proteinExistence type="predicted"/>
<reference evidence="3" key="1">
    <citation type="journal article" date="2023" name="Mol. Phylogenet. Evol.">
        <title>Genome-scale phylogeny and comparative genomics of the fungal order Sordariales.</title>
        <authorList>
            <person name="Hensen N."/>
            <person name="Bonometti L."/>
            <person name="Westerberg I."/>
            <person name="Brannstrom I.O."/>
            <person name="Guillou S."/>
            <person name="Cros-Aarteil S."/>
            <person name="Calhoun S."/>
            <person name="Haridas S."/>
            <person name="Kuo A."/>
            <person name="Mondo S."/>
            <person name="Pangilinan J."/>
            <person name="Riley R."/>
            <person name="LaButti K."/>
            <person name="Andreopoulos B."/>
            <person name="Lipzen A."/>
            <person name="Chen C."/>
            <person name="Yan M."/>
            <person name="Daum C."/>
            <person name="Ng V."/>
            <person name="Clum A."/>
            <person name="Steindorff A."/>
            <person name="Ohm R.A."/>
            <person name="Martin F."/>
            <person name="Silar P."/>
            <person name="Natvig D.O."/>
            <person name="Lalanne C."/>
            <person name="Gautier V."/>
            <person name="Ament-Velasquez S.L."/>
            <person name="Kruys A."/>
            <person name="Hutchinson M.I."/>
            <person name="Powell A.J."/>
            <person name="Barry K."/>
            <person name="Miller A.N."/>
            <person name="Grigoriev I.V."/>
            <person name="Debuchy R."/>
            <person name="Gladieux P."/>
            <person name="Hiltunen Thoren M."/>
            <person name="Johannesson H."/>
        </authorList>
    </citation>
    <scope>NUCLEOTIDE SEQUENCE [LARGE SCALE GENOMIC DNA]</scope>
    <source>
        <strain evidence="3">CBS 340.73</strain>
    </source>
</reference>
<keyword evidence="3" id="KW-1185">Reference proteome</keyword>
<evidence type="ECO:0000313" key="2">
    <source>
        <dbReference type="EMBL" id="KAK3937032.1"/>
    </source>
</evidence>
<gene>
    <name evidence="2" type="ORF">QBC46DRAFT_411516</name>
</gene>
<dbReference type="AlphaFoldDB" id="A0AAN6N444"/>
<sequence>MANTTRHRIFGVLACLCWTPSSHLADQCASGERYKTGTVNINLALKIPRIARLATAVIHRSFDVNGKKARAPASDVRAPTALVFSAHANAERSMQHDLMPHPQKLQVNKTSNLRPAMRCTQRTRHTVKRNRKRHRNKYTTTSASLHPAASRLKYKTPSLDGRLFPIDETFRMTQSLIDIVKRLYPPPRSSRSDFVPDQGTVLNLRAAYACGYYDAHTDGHFNGVELIRPAIVELAVGGTRSRFPDFTEEARSEVSQRASAVAGAITSLEIGHRNRKTYKGQEGGSAVVYSNMSPFSLRFGQVPTSYMKERFAA</sequence>
<feature type="chain" id="PRO_5042942488" evidence="1">
    <location>
        <begin position="26"/>
        <end position="313"/>
    </location>
</feature>
<protein>
    <submittedName>
        <fullName evidence="2">Uncharacterized protein</fullName>
    </submittedName>
</protein>
<accession>A0AAN6N444</accession>
<dbReference type="EMBL" id="MU853865">
    <property type="protein sequence ID" value="KAK3937032.1"/>
    <property type="molecule type" value="Genomic_DNA"/>
</dbReference>
<evidence type="ECO:0000256" key="1">
    <source>
        <dbReference type="SAM" id="SignalP"/>
    </source>
</evidence>
<comment type="caution">
    <text evidence="2">The sequence shown here is derived from an EMBL/GenBank/DDBJ whole genome shotgun (WGS) entry which is preliminary data.</text>
</comment>
<keyword evidence="1" id="KW-0732">Signal</keyword>
<feature type="signal peptide" evidence="1">
    <location>
        <begin position="1"/>
        <end position="25"/>
    </location>
</feature>